<evidence type="ECO:0000313" key="7">
    <source>
        <dbReference type="EMBL" id="MFC2968178.1"/>
    </source>
</evidence>
<dbReference type="RefSeq" id="WP_377832852.1">
    <property type="nucleotide sequence ID" value="NZ_JBHRSK010000004.1"/>
</dbReference>
<dbReference type="Gene3D" id="3.40.50.12780">
    <property type="entry name" value="N-terminal domain of ligase-like"/>
    <property type="match status" value="1"/>
</dbReference>
<accession>A0ABV7AGT8</accession>
<comment type="caution">
    <text evidence="7">The sequence shown here is derived from an EMBL/GenBank/DDBJ whole genome shotgun (WGS) entry which is preliminary data.</text>
</comment>
<dbReference type="InterPro" id="IPR000873">
    <property type="entry name" value="AMP-dep_synth/lig_dom"/>
</dbReference>
<dbReference type="InterPro" id="IPR020845">
    <property type="entry name" value="AMP-binding_CS"/>
</dbReference>
<dbReference type="SUPFAM" id="SSF56801">
    <property type="entry name" value="Acetyl-CoA synthetase-like"/>
    <property type="match status" value="1"/>
</dbReference>
<keyword evidence="8" id="KW-1185">Reference proteome</keyword>
<reference evidence="8" key="1">
    <citation type="journal article" date="2019" name="Int. J. Syst. Evol. Microbiol.">
        <title>The Global Catalogue of Microorganisms (GCM) 10K type strain sequencing project: providing services to taxonomists for standard genome sequencing and annotation.</title>
        <authorList>
            <consortium name="The Broad Institute Genomics Platform"/>
            <consortium name="The Broad Institute Genome Sequencing Center for Infectious Disease"/>
            <person name="Wu L."/>
            <person name="Ma J."/>
        </authorList>
    </citation>
    <scope>NUCLEOTIDE SEQUENCE [LARGE SCALE GENOMIC DNA]</scope>
    <source>
        <strain evidence="8">KCTC 62192</strain>
    </source>
</reference>
<dbReference type="Proteomes" id="UP001595443">
    <property type="component" value="Unassembled WGS sequence"/>
</dbReference>
<evidence type="ECO:0000256" key="1">
    <source>
        <dbReference type="ARBA" id="ARBA00006432"/>
    </source>
</evidence>
<keyword evidence="2" id="KW-0436">Ligase</keyword>
<keyword evidence="4" id="KW-0067">ATP-binding</keyword>
<dbReference type="InterPro" id="IPR025110">
    <property type="entry name" value="AMP-bd_C"/>
</dbReference>
<feature type="domain" description="AMP-binding enzyme C-terminal" evidence="6">
    <location>
        <begin position="455"/>
        <end position="532"/>
    </location>
</feature>
<dbReference type="PANTHER" id="PTHR43605">
    <property type="entry name" value="ACYL-COENZYME A SYNTHETASE"/>
    <property type="match status" value="1"/>
</dbReference>
<dbReference type="Pfam" id="PF00501">
    <property type="entry name" value="AMP-binding"/>
    <property type="match status" value="1"/>
</dbReference>
<comment type="similarity">
    <text evidence="1">Belongs to the ATP-dependent AMP-binding enzyme family.</text>
</comment>
<dbReference type="PROSITE" id="PS00455">
    <property type="entry name" value="AMP_BINDING"/>
    <property type="match status" value="1"/>
</dbReference>
<evidence type="ECO:0000256" key="2">
    <source>
        <dbReference type="ARBA" id="ARBA00022598"/>
    </source>
</evidence>
<dbReference type="EMBL" id="JBHRSK010000004">
    <property type="protein sequence ID" value="MFC2968178.1"/>
    <property type="molecule type" value="Genomic_DNA"/>
</dbReference>
<organism evidence="7 8">
    <name type="scientific">Acidimangrovimonas pyrenivorans</name>
    <dbReference type="NCBI Taxonomy" id="2030798"/>
    <lineage>
        <taxon>Bacteria</taxon>
        <taxon>Pseudomonadati</taxon>
        <taxon>Pseudomonadota</taxon>
        <taxon>Alphaproteobacteria</taxon>
        <taxon>Rhodobacterales</taxon>
        <taxon>Paracoccaceae</taxon>
        <taxon>Acidimangrovimonas</taxon>
    </lineage>
</organism>
<evidence type="ECO:0000256" key="3">
    <source>
        <dbReference type="ARBA" id="ARBA00022741"/>
    </source>
</evidence>
<proteinExistence type="inferred from homology"/>
<evidence type="ECO:0000313" key="8">
    <source>
        <dbReference type="Proteomes" id="UP001595443"/>
    </source>
</evidence>
<evidence type="ECO:0000256" key="4">
    <source>
        <dbReference type="ARBA" id="ARBA00022840"/>
    </source>
</evidence>
<dbReference type="InterPro" id="IPR045851">
    <property type="entry name" value="AMP-bd_C_sf"/>
</dbReference>
<evidence type="ECO:0000259" key="6">
    <source>
        <dbReference type="Pfam" id="PF13193"/>
    </source>
</evidence>
<dbReference type="InterPro" id="IPR042099">
    <property type="entry name" value="ANL_N_sf"/>
</dbReference>
<sequence>MDRRLFRVRPESDDSDWASLRTGFRWSIPAHFNIAEMCCDSWAREEPDRVALIDLAGGGAREWTYGQLKDASDRLANAFRARGLKKGDRVGVLLPQGAAVPIAHFAAQKLGAVALPLFTLFGAEALTYRLSDSAAKIVVTDGENLDKLMALRPDLPELAEVYSIDGAAGEARDLWAEIAAASPEITPEPTLAEDPAVLIYTSGTTGAPKGVLHAHRFLLGHLPSMELTHEGFPQPDDRGWTPADWAWIGGLMDMAMPCLYYGVPLIARRMRKFDPAEAYAMIAEHRIRNLFLPPTALKLMRGTPVPEGVNIRSVSSGGESLGAEMLAWGRETLGAPINELYGQTECNLVVSMCAGFMAVKPGAMGQALPGHDVAVLREDGSAAAPDELGEIAVRRGSPSMFLEYLNKPEQTAAKFDGDWMRTGDLGRRDAEGYFTYVARDDDVITSAGYRIGPTEIEDCLTGHPDVVMAAVIGVPDKLRTEVVKAFVILREGADWEGMERILIDRVKARVSPHVAPRSVVKVDSLPMTTTGKIMRRELRARETGA</sequence>
<evidence type="ECO:0000259" key="5">
    <source>
        <dbReference type="Pfam" id="PF00501"/>
    </source>
</evidence>
<protein>
    <submittedName>
        <fullName evidence="7">AMP-binding protein</fullName>
    </submittedName>
</protein>
<feature type="domain" description="AMP-dependent synthetase/ligase" evidence="5">
    <location>
        <begin position="40"/>
        <end position="405"/>
    </location>
</feature>
<dbReference type="Gene3D" id="3.30.300.30">
    <property type="match status" value="1"/>
</dbReference>
<keyword evidence="3" id="KW-0547">Nucleotide-binding</keyword>
<dbReference type="PANTHER" id="PTHR43605:SF10">
    <property type="entry name" value="ACYL-COA SYNTHETASE MEDIUM CHAIN FAMILY MEMBER 3"/>
    <property type="match status" value="1"/>
</dbReference>
<dbReference type="Pfam" id="PF13193">
    <property type="entry name" value="AMP-binding_C"/>
    <property type="match status" value="1"/>
</dbReference>
<name>A0ABV7AGT8_9RHOB</name>
<dbReference type="InterPro" id="IPR051087">
    <property type="entry name" value="Mitochondrial_ACSM"/>
</dbReference>
<gene>
    <name evidence="7" type="ORF">ACFOES_08735</name>
</gene>